<sequence length="226" mass="25864">MASALDYGASTDWQKELERTAISHSHNILFSSSKKEHGYRASATYNNNQGIIKRNNMNRLAGSLTAYQTAWQGRLRLDEGINANFDRWHPIDTRIFERMVNLQPTFPVYNPDGSYAQLNGTNTENPVEINNNRTDDQKRHRFLGYLKMELNVIDGLKGTVNTSYEQNSVVGGIYKPSYARMGGQSEKGWGQRTYSDYTNKQIELYLTYDRMFGKDHHLNILGAIPI</sequence>
<comment type="caution">
    <text evidence="1">The sequence shown here is derived from an EMBL/GenBank/DDBJ whole genome shotgun (WGS) entry which is preliminary data.</text>
</comment>
<organism evidence="1 2">
    <name type="scientific">Segatella salivae F0493</name>
    <dbReference type="NCBI Taxonomy" id="1395125"/>
    <lineage>
        <taxon>Bacteria</taxon>
        <taxon>Pseudomonadati</taxon>
        <taxon>Bacteroidota</taxon>
        <taxon>Bacteroidia</taxon>
        <taxon>Bacteroidales</taxon>
        <taxon>Prevotellaceae</taxon>
        <taxon>Segatella</taxon>
    </lineage>
</organism>
<gene>
    <name evidence="1" type="ORF">HMPREF9145_2155</name>
</gene>
<name>U2L3W8_9BACT</name>
<proteinExistence type="predicted"/>
<dbReference type="EMBL" id="AWGW01000027">
    <property type="protein sequence ID" value="ERJ99227.1"/>
    <property type="molecule type" value="Genomic_DNA"/>
</dbReference>
<evidence type="ECO:0008006" key="3">
    <source>
        <dbReference type="Google" id="ProtNLM"/>
    </source>
</evidence>
<evidence type="ECO:0000313" key="2">
    <source>
        <dbReference type="Proteomes" id="UP000017023"/>
    </source>
</evidence>
<dbReference type="AlphaFoldDB" id="U2L3W8"/>
<reference evidence="1 2" key="1">
    <citation type="submission" date="2013-08" db="EMBL/GenBank/DDBJ databases">
        <authorList>
            <person name="Durkin A.S."/>
            <person name="Haft D.R."/>
            <person name="McCorrison J."/>
            <person name="Torralba M."/>
            <person name="Gillis M."/>
            <person name="Haft D.H."/>
            <person name="Methe B."/>
            <person name="Sutton G."/>
            <person name="Nelson K.E."/>
        </authorList>
    </citation>
    <scope>NUCLEOTIDE SEQUENCE [LARGE SCALE GENOMIC DNA]</scope>
    <source>
        <strain evidence="1 2">F0493</strain>
    </source>
</reference>
<evidence type="ECO:0000313" key="1">
    <source>
        <dbReference type="EMBL" id="ERJ99227.1"/>
    </source>
</evidence>
<protein>
    <recommendedName>
        <fullName evidence="3">TonB-dependent receptor</fullName>
    </recommendedName>
</protein>
<dbReference type="PATRIC" id="fig|1395125.3.peg.2130"/>
<dbReference type="Proteomes" id="UP000017023">
    <property type="component" value="Unassembled WGS sequence"/>
</dbReference>
<accession>U2L3W8</accession>
<dbReference type="SUPFAM" id="SSF56935">
    <property type="entry name" value="Porins"/>
    <property type="match status" value="1"/>
</dbReference>